<comment type="caution">
    <text evidence="6">The sequence shown here is derived from an EMBL/GenBank/DDBJ whole genome shotgun (WGS) entry which is preliminary data.</text>
</comment>
<keyword evidence="3 5" id="KW-1133">Transmembrane helix</keyword>
<evidence type="ECO:0000256" key="5">
    <source>
        <dbReference type="SAM" id="Phobius"/>
    </source>
</evidence>
<evidence type="ECO:0000256" key="2">
    <source>
        <dbReference type="ARBA" id="ARBA00022692"/>
    </source>
</evidence>
<evidence type="ECO:0000256" key="1">
    <source>
        <dbReference type="ARBA" id="ARBA00004141"/>
    </source>
</evidence>
<keyword evidence="7" id="KW-1185">Reference proteome</keyword>
<dbReference type="AlphaFoldDB" id="A0A815S0H2"/>
<proteinExistence type="predicted"/>
<dbReference type="Gene3D" id="1.10.1450.10">
    <property type="entry name" value="Tetraspanin"/>
    <property type="match status" value="1"/>
</dbReference>
<comment type="subcellular location">
    <subcellularLocation>
        <location evidence="1">Membrane</location>
        <topology evidence="1">Multi-pass membrane protein</topology>
    </subcellularLocation>
</comment>
<dbReference type="Proteomes" id="UP000663828">
    <property type="component" value="Unassembled WGS sequence"/>
</dbReference>
<keyword evidence="2 5" id="KW-0812">Transmembrane</keyword>
<reference evidence="6" key="1">
    <citation type="submission" date="2021-02" db="EMBL/GenBank/DDBJ databases">
        <authorList>
            <person name="Nowell W R."/>
        </authorList>
    </citation>
    <scope>NUCLEOTIDE SEQUENCE</scope>
</reference>
<organism evidence="6 7">
    <name type="scientific">Adineta ricciae</name>
    <name type="common">Rotifer</name>
    <dbReference type="NCBI Taxonomy" id="249248"/>
    <lineage>
        <taxon>Eukaryota</taxon>
        <taxon>Metazoa</taxon>
        <taxon>Spiralia</taxon>
        <taxon>Gnathifera</taxon>
        <taxon>Rotifera</taxon>
        <taxon>Eurotatoria</taxon>
        <taxon>Bdelloidea</taxon>
        <taxon>Adinetida</taxon>
        <taxon>Adinetidae</taxon>
        <taxon>Adineta</taxon>
    </lineage>
</organism>
<dbReference type="SUPFAM" id="SSF48652">
    <property type="entry name" value="Tetraspanin"/>
    <property type="match status" value="1"/>
</dbReference>
<dbReference type="GO" id="GO:0016020">
    <property type="term" value="C:membrane"/>
    <property type="evidence" value="ECO:0007669"/>
    <property type="project" value="UniProtKB-SubCell"/>
</dbReference>
<evidence type="ECO:0000313" key="6">
    <source>
        <dbReference type="EMBL" id="CAF1484392.1"/>
    </source>
</evidence>
<protein>
    <submittedName>
        <fullName evidence="6">Uncharacterized protein</fullName>
    </submittedName>
</protein>
<sequence length="116" mass="12794">MSLHVDHLQRALSCCGIDSYTDWFETPYGSLQSQVPSSCCKISLNHTCTSTHLKTVNLPTDLNTNGCYSTVISTIKSNYPIFGGIILTIALFPLAAVILSCCLAHQLSKHRYERVD</sequence>
<dbReference type="InterPro" id="IPR018499">
    <property type="entry name" value="Tetraspanin/Peripherin"/>
</dbReference>
<dbReference type="EMBL" id="CAJNOR010004210">
    <property type="protein sequence ID" value="CAF1484392.1"/>
    <property type="molecule type" value="Genomic_DNA"/>
</dbReference>
<keyword evidence="4 5" id="KW-0472">Membrane</keyword>
<evidence type="ECO:0000256" key="3">
    <source>
        <dbReference type="ARBA" id="ARBA00022989"/>
    </source>
</evidence>
<dbReference type="Pfam" id="PF00335">
    <property type="entry name" value="Tetraspanin"/>
    <property type="match status" value="1"/>
</dbReference>
<feature type="transmembrane region" description="Helical" evidence="5">
    <location>
        <begin position="81"/>
        <end position="104"/>
    </location>
</feature>
<dbReference type="InterPro" id="IPR008952">
    <property type="entry name" value="Tetraspanin_EC2_sf"/>
</dbReference>
<evidence type="ECO:0000313" key="7">
    <source>
        <dbReference type="Proteomes" id="UP000663828"/>
    </source>
</evidence>
<gene>
    <name evidence="6" type="ORF">XAT740_LOCUS38718</name>
</gene>
<name>A0A815S0H2_ADIRI</name>
<accession>A0A815S0H2</accession>
<evidence type="ECO:0000256" key="4">
    <source>
        <dbReference type="ARBA" id="ARBA00023136"/>
    </source>
</evidence>